<keyword evidence="4" id="KW-1185">Reference proteome</keyword>
<evidence type="ECO:0000313" key="3">
    <source>
        <dbReference type="EMBL" id="CAG9864606.1"/>
    </source>
</evidence>
<dbReference type="SUPFAM" id="SSF53590">
    <property type="entry name" value="Nucleoside hydrolase"/>
    <property type="match status" value="1"/>
</dbReference>
<dbReference type="InterPro" id="IPR001910">
    <property type="entry name" value="Inosine/uridine_hydrolase_dom"/>
</dbReference>
<protein>
    <recommendedName>
        <fullName evidence="2">Inosine/uridine-preferring nucleoside hydrolase domain-containing protein</fullName>
    </recommendedName>
</protein>
<dbReference type="Gene3D" id="3.90.245.10">
    <property type="entry name" value="Ribonucleoside hydrolase-like"/>
    <property type="match status" value="1"/>
</dbReference>
<reference evidence="3" key="1">
    <citation type="submission" date="2022-01" db="EMBL/GenBank/DDBJ databases">
        <authorList>
            <person name="King R."/>
        </authorList>
    </citation>
    <scope>NUCLEOTIDE SEQUENCE</scope>
</reference>
<proteinExistence type="inferred from homology"/>
<dbReference type="EMBL" id="OU900101">
    <property type="protein sequence ID" value="CAG9864606.1"/>
    <property type="molecule type" value="Genomic_DNA"/>
</dbReference>
<dbReference type="Proteomes" id="UP001153712">
    <property type="component" value="Chromosome 8"/>
</dbReference>
<accession>A0A9N9XUA6</accession>
<name>A0A9N9XUA6_PHYSR</name>
<evidence type="ECO:0000313" key="4">
    <source>
        <dbReference type="Proteomes" id="UP001153712"/>
    </source>
</evidence>
<dbReference type="OrthoDB" id="432381at2759"/>
<evidence type="ECO:0000259" key="2">
    <source>
        <dbReference type="Pfam" id="PF01156"/>
    </source>
</evidence>
<dbReference type="PANTHER" id="PTHR46190">
    <property type="entry name" value="SI:CH211-201H21.5-RELATED"/>
    <property type="match status" value="1"/>
</dbReference>
<feature type="domain" description="Inosine/uridine-preferring nucleoside hydrolase" evidence="2">
    <location>
        <begin position="58"/>
        <end position="356"/>
    </location>
</feature>
<sequence>KKDKRITRARQFLLTNCSLLKPVYSIRDSRSIRSKCIRWKKPTEIRQFDCNFVMKRKIVVDVDVGTDDYLALLYLLDVEKRGDLEILGIICTGGNAALDYVAVNVVRLLETLGRTDIPVYKGCKNQIILHKDTTLRYHGEDGLGDLEYDRSPDLSIIKDVPAAIGIHDIVKLAPNEVTMVCLGPLTNLALALKLYHELNSTIKEVWLMGGNYTGVGNVSCAAEFNFHYDPEAAYIVLENLKCPIYIFPWEACLVPEIPINWRFETLGNCTPELDVLTAAEKTLATKHNLEHWLPCDAFLAFCFAAPQRHITKSSSHHATVELHGESTRGQVVLDHLKKNVPNVVIIEDINRDLFMEEMLKLRK</sequence>
<dbReference type="GO" id="GO:0016799">
    <property type="term" value="F:hydrolase activity, hydrolyzing N-glycosyl compounds"/>
    <property type="evidence" value="ECO:0007669"/>
    <property type="project" value="InterPro"/>
</dbReference>
<comment type="similarity">
    <text evidence="1">Belongs to the IUNH family.</text>
</comment>
<dbReference type="AlphaFoldDB" id="A0A9N9XUA6"/>
<feature type="non-terminal residue" evidence="3">
    <location>
        <position position="1"/>
    </location>
</feature>
<gene>
    <name evidence="3" type="ORF">PHYEVI_LOCUS10858</name>
</gene>
<evidence type="ECO:0000256" key="1">
    <source>
        <dbReference type="ARBA" id="ARBA00009176"/>
    </source>
</evidence>
<dbReference type="Pfam" id="PF01156">
    <property type="entry name" value="IU_nuc_hydro"/>
    <property type="match status" value="1"/>
</dbReference>
<dbReference type="PANTHER" id="PTHR46190:SF1">
    <property type="entry name" value="SI:CH211-201H21.5"/>
    <property type="match status" value="1"/>
</dbReference>
<dbReference type="InterPro" id="IPR036452">
    <property type="entry name" value="Ribo_hydro-like"/>
</dbReference>
<organism evidence="3 4">
    <name type="scientific">Phyllotreta striolata</name>
    <name type="common">Striped flea beetle</name>
    <name type="synonym">Crioceris striolata</name>
    <dbReference type="NCBI Taxonomy" id="444603"/>
    <lineage>
        <taxon>Eukaryota</taxon>
        <taxon>Metazoa</taxon>
        <taxon>Ecdysozoa</taxon>
        <taxon>Arthropoda</taxon>
        <taxon>Hexapoda</taxon>
        <taxon>Insecta</taxon>
        <taxon>Pterygota</taxon>
        <taxon>Neoptera</taxon>
        <taxon>Endopterygota</taxon>
        <taxon>Coleoptera</taxon>
        <taxon>Polyphaga</taxon>
        <taxon>Cucujiformia</taxon>
        <taxon>Chrysomeloidea</taxon>
        <taxon>Chrysomelidae</taxon>
        <taxon>Galerucinae</taxon>
        <taxon>Alticini</taxon>
        <taxon>Phyllotreta</taxon>
    </lineage>
</organism>
<dbReference type="InterPro" id="IPR052775">
    <property type="entry name" value="IUN_hydrolase"/>
</dbReference>